<accession>A0A0F9AER7</accession>
<gene>
    <name evidence="3" type="ORF">LCGC14_2659340</name>
</gene>
<proteinExistence type="inferred from homology"/>
<dbReference type="AlphaFoldDB" id="A0A0F9AER7"/>
<dbReference type="InterPro" id="IPR036291">
    <property type="entry name" value="NAD(P)-bd_dom_sf"/>
</dbReference>
<evidence type="ECO:0000256" key="1">
    <source>
        <dbReference type="ARBA" id="ARBA00007430"/>
    </source>
</evidence>
<feature type="domain" description="Polysaccharide biosynthesis protein CapD-like" evidence="2">
    <location>
        <begin position="14"/>
        <end position="283"/>
    </location>
</feature>
<dbReference type="Gene3D" id="3.40.50.720">
    <property type="entry name" value="NAD(P)-binding Rossmann-like Domain"/>
    <property type="match status" value="1"/>
</dbReference>
<reference evidence="3" key="1">
    <citation type="journal article" date="2015" name="Nature">
        <title>Complex archaea that bridge the gap between prokaryotes and eukaryotes.</title>
        <authorList>
            <person name="Spang A."/>
            <person name="Saw J.H."/>
            <person name="Jorgensen S.L."/>
            <person name="Zaremba-Niedzwiedzka K."/>
            <person name="Martijn J."/>
            <person name="Lind A.E."/>
            <person name="van Eijk R."/>
            <person name="Schleper C."/>
            <person name="Guy L."/>
            <person name="Ettema T.J."/>
        </authorList>
    </citation>
    <scope>NUCLEOTIDE SEQUENCE</scope>
</reference>
<comment type="caution">
    <text evidence="3">The sequence shown here is derived from an EMBL/GenBank/DDBJ whole genome shotgun (WGS) entry which is preliminary data.</text>
</comment>
<evidence type="ECO:0000259" key="2">
    <source>
        <dbReference type="Pfam" id="PF02719"/>
    </source>
</evidence>
<dbReference type="InterPro" id="IPR051203">
    <property type="entry name" value="Polysaccharide_Synthase-Rel"/>
</dbReference>
<comment type="similarity">
    <text evidence="1">Belongs to the polysaccharide synthase family.</text>
</comment>
<evidence type="ECO:0000313" key="3">
    <source>
        <dbReference type="EMBL" id="KKK96780.1"/>
    </source>
</evidence>
<dbReference type="PANTHER" id="PTHR43318">
    <property type="entry name" value="UDP-N-ACETYLGLUCOSAMINE 4,6-DEHYDRATASE"/>
    <property type="match status" value="1"/>
</dbReference>
<dbReference type="EMBL" id="LAZR01046332">
    <property type="protein sequence ID" value="KKK96780.1"/>
    <property type="molecule type" value="Genomic_DNA"/>
</dbReference>
<organism evidence="3">
    <name type="scientific">marine sediment metagenome</name>
    <dbReference type="NCBI Taxonomy" id="412755"/>
    <lineage>
        <taxon>unclassified sequences</taxon>
        <taxon>metagenomes</taxon>
        <taxon>ecological metagenomes</taxon>
    </lineage>
</organism>
<protein>
    <recommendedName>
        <fullName evidence="2">Polysaccharide biosynthesis protein CapD-like domain-containing protein</fullName>
    </recommendedName>
</protein>
<name>A0A0F9AER7_9ZZZZ</name>
<dbReference type="PANTHER" id="PTHR43318:SF2">
    <property type="entry name" value="UDP-N-ACETYLGLUCOSAMINE 4,6-DEHYDRATASE (INVERTING)"/>
    <property type="match status" value="1"/>
</dbReference>
<dbReference type="SUPFAM" id="SSF51735">
    <property type="entry name" value="NAD(P)-binding Rossmann-fold domains"/>
    <property type="match status" value="1"/>
</dbReference>
<sequence length="289" mass="33223">MIEKILKTFKNKSICVFGGTGTVGSIIVEYLREFTPKVIRIFSNDENSLWESQQKWSNDGLRYLLGDIRNYNRVKRALKGIDYVFNCAAIKHVPFAEYNPLEAVETNILGLDNIINASVECGVKKILHISTDKAVEPTTVMGATKMISERLLQMRWTQNSETDMVCVRFGNVYGSRGSIVQIIRECKKRGEPITITDPNMTRYFMQEDEVIELLFNAFANGCKGEIWVPKLKPVLLSEIIKKEVGINYSYKIIGARKAEKFSEKLLFDHEILETIDNDKYWIVPNEYRK</sequence>
<dbReference type="Pfam" id="PF02719">
    <property type="entry name" value="Polysacc_synt_2"/>
    <property type="match status" value="1"/>
</dbReference>
<dbReference type="InterPro" id="IPR003869">
    <property type="entry name" value="Polysac_CapD-like"/>
</dbReference>